<dbReference type="CDD" id="cd18105">
    <property type="entry name" value="SpoU-like_MRM1"/>
    <property type="match status" value="1"/>
</dbReference>
<comment type="caution">
    <text evidence="12">The sequence shown here is derived from an EMBL/GenBank/DDBJ whole genome shotgun (WGS) entry which is preliminary data.</text>
</comment>
<dbReference type="InterPro" id="IPR001537">
    <property type="entry name" value="SpoU_MeTrfase"/>
</dbReference>
<feature type="domain" description="RNA 2-O ribose methyltransferase substrate binding" evidence="11">
    <location>
        <begin position="131"/>
        <end position="209"/>
    </location>
</feature>
<keyword evidence="7" id="KW-0809">Transit peptide</keyword>
<dbReference type="InterPro" id="IPR047182">
    <property type="entry name" value="MRM1"/>
</dbReference>
<evidence type="ECO:0000313" key="13">
    <source>
        <dbReference type="Proteomes" id="UP000824219"/>
    </source>
</evidence>
<evidence type="ECO:0000256" key="7">
    <source>
        <dbReference type="ARBA" id="ARBA00022946"/>
    </source>
</evidence>
<keyword evidence="3" id="KW-0698">rRNA processing</keyword>
<keyword evidence="13" id="KW-1185">Reference proteome</keyword>
<evidence type="ECO:0000256" key="1">
    <source>
        <dbReference type="ARBA" id="ARBA00004173"/>
    </source>
</evidence>
<dbReference type="Proteomes" id="UP000824219">
    <property type="component" value="Linkage Group LG28"/>
</dbReference>
<dbReference type="GO" id="GO:0016435">
    <property type="term" value="F:rRNA (guanine) methyltransferase activity"/>
    <property type="evidence" value="ECO:0007669"/>
    <property type="project" value="TreeGrafter"/>
</dbReference>
<dbReference type="InterPro" id="IPR029064">
    <property type="entry name" value="Ribosomal_eL30-like_sf"/>
</dbReference>
<evidence type="ECO:0000256" key="8">
    <source>
        <dbReference type="ARBA" id="ARBA00023128"/>
    </source>
</evidence>
<name>A0A9D3N459_9TELE</name>
<dbReference type="InterPro" id="IPR029026">
    <property type="entry name" value="tRNA_m1G_MTases_N"/>
</dbReference>
<dbReference type="Pfam" id="PF00588">
    <property type="entry name" value="SpoU_methylase"/>
    <property type="match status" value="1"/>
</dbReference>
<dbReference type="Pfam" id="PF08032">
    <property type="entry name" value="SpoU_sub_bind"/>
    <property type="match status" value="1"/>
</dbReference>
<dbReference type="Gene3D" id="3.40.1280.10">
    <property type="match status" value="1"/>
</dbReference>
<keyword evidence="8" id="KW-0496">Mitochondrion</keyword>
<dbReference type="OrthoDB" id="270651at2759"/>
<keyword evidence="6" id="KW-0949">S-adenosyl-L-methionine</keyword>
<dbReference type="SMART" id="SM00967">
    <property type="entry name" value="SpoU_sub_bind"/>
    <property type="match status" value="1"/>
</dbReference>
<keyword evidence="4" id="KW-0489">Methyltransferase</keyword>
<dbReference type="SUPFAM" id="SSF55315">
    <property type="entry name" value="L30e-like"/>
    <property type="match status" value="1"/>
</dbReference>
<dbReference type="InterPro" id="IPR013123">
    <property type="entry name" value="SpoU_subst-bd"/>
</dbReference>
<keyword evidence="5" id="KW-0808">Transferase</keyword>
<comment type="subcellular location">
    <subcellularLocation>
        <location evidence="1">Mitochondrion</location>
    </subcellularLocation>
</comment>
<dbReference type="AlphaFoldDB" id="A0A9D3N459"/>
<evidence type="ECO:0000256" key="6">
    <source>
        <dbReference type="ARBA" id="ARBA00022691"/>
    </source>
</evidence>
<dbReference type="InterPro" id="IPR047261">
    <property type="entry name" value="MRM1_MeTrfase_dom"/>
</dbReference>
<feature type="compositionally biased region" description="Basic and acidic residues" evidence="10">
    <location>
        <begin position="96"/>
        <end position="105"/>
    </location>
</feature>
<evidence type="ECO:0000256" key="5">
    <source>
        <dbReference type="ARBA" id="ARBA00022679"/>
    </source>
</evidence>
<feature type="region of interest" description="Disordered" evidence="10">
    <location>
        <begin position="46"/>
        <end position="116"/>
    </location>
</feature>
<dbReference type="GO" id="GO:0005739">
    <property type="term" value="C:mitochondrion"/>
    <property type="evidence" value="ECO:0007669"/>
    <property type="project" value="UniProtKB-SubCell"/>
</dbReference>
<comment type="similarity">
    <text evidence="2">Belongs to the class IV-like SAM-binding methyltransferase superfamily. RNA methyltransferase TrmH family.</text>
</comment>
<proteinExistence type="inferred from homology"/>
<evidence type="ECO:0000259" key="11">
    <source>
        <dbReference type="SMART" id="SM00967"/>
    </source>
</evidence>
<evidence type="ECO:0000256" key="10">
    <source>
        <dbReference type="SAM" id="MobiDB-lite"/>
    </source>
</evidence>
<dbReference type="PANTHER" id="PTHR46103">
    <property type="entry name" value="RRNA METHYLTRANSFERASE 1, MITOCHONDRIAL"/>
    <property type="match status" value="1"/>
</dbReference>
<gene>
    <name evidence="12" type="ORF">KOW79_021807</name>
</gene>
<dbReference type="GO" id="GO:0003723">
    <property type="term" value="F:RNA binding"/>
    <property type="evidence" value="ECO:0007669"/>
    <property type="project" value="InterPro"/>
</dbReference>
<evidence type="ECO:0000256" key="3">
    <source>
        <dbReference type="ARBA" id="ARBA00022552"/>
    </source>
</evidence>
<reference evidence="12 13" key="1">
    <citation type="submission" date="2021-06" db="EMBL/GenBank/DDBJ databases">
        <title>Chromosome-level genome assembly of the red-tail catfish (Hemibagrus wyckioides).</title>
        <authorList>
            <person name="Shao F."/>
        </authorList>
    </citation>
    <scope>NUCLEOTIDE SEQUENCE [LARGE SCALE GENOMIC DNA]</scope>
    <source>
        <strain evidence="12">EC202008001</strain>
        <tissue evidence="12">Blood</tissue>
    </source>
</reference>
<sequence length="390" mass="42988">MWRTACRFSSVIRNNTSLEILTFPFSDCIQHALYHSSKNFFCPKDSGSKVSHRVRPSPFKSSGHFSRIIRPSAKSSGPDGGSGSERRVSSELQKLSLEDLRRPEPEPQMFPKKGKERVTTIRLQRKNRNEMVFGVAPCLLALTQGKRKPTQLYVKSSEGRQRESVEKVCEEAVRRGVPIKHITKREMEKMIGGAVHQGLCLQASPLSFLTKEKASNGQGNWRTGNPCPLWLVLDGVQDPMNLGSVLRTAYFLGVDRVASSIRNSCPLTPVVSKASSGVMEIMDVYGYENLADIIKTKIKQGWQAIGTISSEEKSPGVSIIPCSDFKMSKPTLLLMGGEGFGLSPELRELCDVFLTVPPRSELHPAVDSLNVSVATGILLHSLLSSCRTGQ</sequence>
<dbReference type="Gene3D" id="3.30.1330.30">
    <property type="match status" value="1"/>
</dbReference>
<evidence type="ECO:0000313" key="12">
    <source>
        <dbReference type="EMBL" id="KAG7314504.1"/>
    </source>
</evidence>
<organism evidence="12 13">
    <name type="scientific">Hemibagrus wyckioides</name>
    <dbReference type="NCBI Taxonomy" id="337641"/>
    <lineage>
        <taxon>Eukaryota</taxon>
        <taxon>Metazoa</taxon>
        <taxon>Chordata</taxon>
        <taxon>Craniata</taxon>
        <taxon>Vertebrata</taxon>
        <taxon>Euteleostomi</taxon>
        <taxon>Actinopterygii</taxon>
        <taxon>Neopterygii</taxon>
        <taxon>Teleostei</taxon>
        <taxon>Ostariophysi</taxon>
        <taxon>Siluriformes</taxon>
        <taxon>Bagridae</taxon>
        <taxon>Hemibagrus</taxon>
    </lineage>
</organism>
<evidence type="ECO:0000256" key="4">
    <source>
        <dbReference type="ARBA" id="ARBA00022603"/>
    </source>
</evidence>
<dbReference type="InterPro" id="IPR029028">
    <property type="entry name" value="Alpha/beta_knot_MTases"/>
</dbReference>
<dbReference type="EMBL" id="JAHKSW010000028">
    <property type="protein sequence ID" value="KAG7314504.1"/>
    <property type="molecule type" value="Genomic_DNA"/>
</dbReference>
<protein>
    <recommendedName>
        <fullName evidence="9">rRNA methyltransferase 1, mitochondrial</fullName>
    </recommendedName>
</protein>
<dbReference type="PANTHER" id="PTHR46103:SF1">
    <property type="entry name" value="RRNA METHYLTRANSFERASE 1, MITOCHONDRIAL"/>
    <property type="match status" value="1"/>
</dbReference>
<evidence type="ECO:0000256" key="9">
    <source>
        <dbReference type="ARBA" id="ARBA00034881"/>
    </source>
</evidence>
<evidence type="ECO:0000256" key="2">
    <source>
        <dbReference type="ARBA" id="ARBA00007228"/>
    </source>
</evidence>
<dbReference type="SUPFAM" id="SSF75217">
    <property type="entry name" value="alpha/beta knot"/>
    <property type="match status" value="1"/>
</dbReference>
<accession>A0A9D3N459</accession>